<keyword evidence="6" id="KW-1185">Reference proteome</keyword>
<keyword evidence="2" id="KW-0489">Methyltransferase</keyword>
<dbReference type="InterPro" id="IPR000940">
    <property type="entry name" value="NNMT_TEMT_trans"/>
</dbReference>
<proteinExistence type="inferred from homology"/>
<evidence type="ECO:0000256" key="2">
    <source>
        <dbReference type="ARBA" id="ARBA00022603"/>
    </source>
</evidence>
<dbReference type="Gene3D" id="3.40.50.150">
    <property type="entry name" value="Vaccinia Virus protein VP39"/>
    <property type="match status" value="1"/>
</dbReference>
<evidence type="ECO:0000256" key="4">
    <source>
        <dbReference type="ARBA" id="ARBA00022691"/>
    </source>
</evidence>
<dbReference type="Proteomes" id="UP000694389">
    <property type="component" value="Unassembled WGS sequence"/>
</dbReference>
<evidence type="ECO:0000256" key="3">
    <source>
        <dbReference type="ARBA" id="ARBA00022679"/>
    </source>
</evidence>
<reference evidence="5" key="1">
    <citation type="submission" date="2025-08" db="UniProtKB">
        <authorList>
            <consortium name="Ensembl"/>
        </authorList>
    </citation>
    <scope>IDENTIFICATION</scope>
</reference>
<evidence type="ECO:0000313" key="6">
    <source>
        <dbReference type="Proteomes" id="UP000694389"/>
    </source>
</evidence>
<accession>A0A8C4HVL2</accession>
<keyword evidence="3" id="KW-0808">Transferase</keyword>
<dbReference type="AlphaFoldDB" id="A0A8C4HVL2"/>
<dbReference type="PANTHER" id="PTHR10867">
    <property type="entry name" value="NNMT/PNMT/TEMT FAMILY MEMBER"/>
    <property type="match status" value="1"/>
</dbReference>
<evidence type="ECO:0000256" key="1">
    <source>
        <dbReference type="ARBA" id="ARBA00007996"/>
    </source>
</evidence>
<keyword evidence="4" id="KW-0949">S-adenosyl-L-methionine</keyword>
<protein>
    <submittedName>
        <fullName evidence="5">Uncharacterized protein</fullName>
    </submittedName>
</protein>
<dbReference type="PROSITE" id="PS51681">
    <property type="entry name" value="SAM_MT_NNMT_PNMT_TEMT"/>
    <property type="match status" value="1"/>
</dbReference>
<organism evidence="5 6">
    <name type="scientific">Dicentrarchus labrax</name>
    <name type="common">European seabass</name>
    <name type="synonym">Morone labrax</name>
    <dbReference type="NCBI Taxonomy" id="13489"/>
    <lineage>
        <taxon>Eukaryota</taxon>
        <taxon>Metazoa</taxon>
        <taxon>Chordata</taxon>
        <taxon>Craniata</taxon>
        <taxon>Vertebrata</taxon>
        <taxon>Euteleostomi</taxon>
        <taxon>Actinopterygii</taxon>
        <taxon>Neopterygii</taxon>
        <taxon>Teleostei</taxon>
        <taxon>Neoteleostei</taxon>
        <taxon>Acanthomorphata</taxon>
        <taxon>Eupercaria</taxon>
        <taxon>Moronidae</taxon>
        <taxon>Dicentrarchus</taxon>
    </lineage>
</organism>
<dbReference type="Ensembl" id="ENSDLAT00005051364.2">
    <property type="protein sequence ID" value="ENSDLAP00005048173.2"/>
    <property type="gene ID" value="ENSDLAG00005021176.2"/>
</dbReference>
<dbReference type="GO" id="GO:0032259">
    <property type="term" value="P:methylation"/>
    <property type="evidence" value="ECO:0007669"/>
    <property type="project" value="UniProtKB-KW"/>
</dbReference>
<dbReference type="Pfam" id="PF01234">
    <property type="entry name" value="NNMT_PNMT_TEMT"/>
    <property type="match status" value="1"/>
</dbReference>
<evidence type="ECO:0000313" key="5">
    <source>
        <dbReference type="Ensembl" id="ENSDLAP00005048173.2"/>
    </source>
</evidence>
<name>A0A8C4HVL2_DICLA</name>
<sequence>MCFMPLRGCSERKIIENHNPFFVIKEVLSNVSGELLVDISSGPTLYQVLSGCVHFRRLIFTDFLQVNLQELRCWLQDETVTLTGHRLCSVSASWRDTSIIQQLL</sequence>
<dbReference type="PANTHER" id="PTHR10867:SF18">
    <property type="entry name" value="PHENYLETHANOLAMINE N-METHYLTRANSFERASE"/>
    <property type="match status" value="1"/>
</dbReference>
<dbReference type="GO" id="GO:0005829">
    <property type="term" value="C:cytosol"/>
    <property type="evidence" value="ECO:0007669"/>
    <property type="project" value="TreeGrafter"/>
</dbReference>
<dbReference type="InterPro" id="IPR029063">
    <property type="entry name" value="SAM-dependent_MTases_sf"/>
</dbReference>
<dbReference type="GO" id="GO:0004603">
    <property type="term" value="F:phenylethanolamine N-methyltransferase activity"/>
    <property type="evidence" value="ECO:0007669"/>
    <property type="project" value="TreeGrafter"/>
</dbReference>
<reference evidence="5" key="2">
    <citation type="submission" date="2025-09" db="UniProtKB">
        <authorList>
            <consortium name="Ensembl"/>
        </authorList>
    </citation>
    <scope>IDENTIFICATION</scope>
</reference>
<comment type="similarity">
    <text evidence="1">Belongs to the class I-like SAM-binding methyltransferase superfamily. NNMT/PNMT/TEMT family.</text>
</comment>